<dbReference type="InterPro" id="IPR022998">
    <property type="entry name" value="ThiamineP_synth_TenI"/>
</dbReference>
<feature type="domain" description="Pyridoxamine kinase/Phosphomethylpyrimidine kinase" evidence="16">
    <location>
        <begin position="43"/>
        <end position="228"/>
    </location>
</feature>
<dbReference type="AlphaFoldDB" id="A0A438GUU7"/>
<proteinExistence type="inferred from homology"/>
<protein>
    <recommendedName>
        <fullName evidence="3">thiamine phosphate synthase</fullName>
        <ecNumber evidence="3">2.5.1.3</ecNumber>
    </recommendedName>
</protein>
<dbReference type="GO" id="GO:0005524">
    <property type="term" value="F:ATP binding"/>
    <property type="evidence" value="ECO:0007669"/>
    <property type="project" value="UniProtKB-KW"/>
</dbReference>
<dbReference type="Proteomes" id="UP000288805">
    <property type="component" value="Unassembled WGS sequence"/>
</dbReference>
<evidence type="ECO:0000256" key="12">
    <source>
        <dbReference type="ARBA" id="ARBA00047334"/>
    </source>
</evidence>
<evidence type="ECO:0000256" key="5">
    <source>
        <dbReference type="ARBA" id="ARBA00022723"/>
    </source>
</evidence>
<organism evidence="17 18">
    <name type="scientific">Vitis vinifera</name>
    <name type="common">Grape</name>
    <dbReference type="NCBI Taxonomy" id="29760"/>
    <lineage>
        <taxon>Eukaryota</taxon>
        <taxon>Viridiplantae</taxon>
        <taxon>Streptophyta</taxon>
        <taxon>Embryophyta</taxon>
        <taxon>Tracheophyta</taxon>
        <taxon>Spermatophyta</taxon>
        <taxon>Magnoliopsida</taxon>
        <taxon>eudicotyledons</taxon>
        <taxon>Gunneridae</taxon>
        <taxon>Pentapetalae</taxon>
        <taxon>rosids</taxon>
        <taxon>Vitales</taxon>
        <taxon>Vitaceae</taxon>
        <taxon>Viteae</taxon>
        <taxon>Vitis</taxon>
    </lineage>
</organism>
<keyword evidence="7" id="KW-0418">Kinase</keyword>
<evidence type="ECO:0000313" key="17">
    <source>
        <dbReference type="EMBL" id="RVW75979.1"/>
    </source>
</evidence>
<dbReference type="GO" id="GO:0046872">
    <property type="term" value="F:metal ion binding"/>
    <property type="evidence" value="ECO:0007669"/>
    <property type="project" value="UniProtKB-KW"/>
</dbReference>
<keyword evidence="4" id="KW-0808">Transferase</keyword>
<evidence type="ECO:0000256" key="6">
    <source>
        <dbReference type="ARBA" id="ARBA00022741"/>
    </source>
</evidence>
<dbReference type="NCBIfam" id="TIGR00097">
    <property type="entry name" value="HMP-P_kinase"/>
    <property type="match status" value="1"/>
</dbReference>
<dbReference type="Pfam" id="PF08543">
    <property type="entry name" value="Phos_pyr_kin"/>
    <property type="match status" value="1"/>
</dbReference>
<dbReference type="UniPathway" id="UPA00060">
    <property type="reaction ID" value="UER00141"/>
</dbReference>
<dbReference type="InterPro" id="IPR013785">
    <property type="entry name" value="Aldolase_TIM"/>
</dbReference>
<dbReference type="EMBL" id="QGNW01000337">
    <property type="protein sequence ID" value="RVW75979.1"/>
    <property type="molecule type" value="Genomic_DNA"/>
</dbReference>
<dbReference type="CDD" id="cd00564">
    <property type="entry name" value="TMP_TenI"/>
    <property type="match status" value="1"/>
</dbReference>
<evidence type="ECO:0000256" key="14">
    <source>
        <dbReference type="ARBA" id="ARBA00047883"/>
    </source>
</evidence>
<accession>A0A438GUU7</accession>
<evidence type="ECO:0000256" key="3">
    <source>
        <dbReference type="ARBA" id="ARBA00012830"/>
    </source>
</evidence>
<dbReference type="SUPFAM" id="SSF53613">
    <property type="entry name" value="Ribokinase-like"/>
    <property type="match status" value="1"/>
</dbReference>
<sequence length="530" mass="57053">MQEDRPSTVKDDSKMKIPHVLTVAGSDSGAGLEYKLILRLVQHGVNIVPEDFVAEQLKSVLSDMHVDVVKTGMLPTIGIVKVLHHSLKEFPVQALVVDPVMVSTSGDVLAGPSILAAFREELLPMADIVTPNLKEASALLGGLQLETVSDMCTAAKLIHDMGPRNVLVKGGDLPSSLDAVDIFFDGDDFYELRSSRIKTRNTHGTGCTLASCIAAELAKGSQILSAVKVIFHMLMFLNLLNHVPEAGYLFSNWAISILLILIWSEFWQAAKHYIETALDYSKDIAIGNGFQGPFDHLLKLKSNIRNSFRKQAFNPANLFLYAVTDSGMNKKWGRSITEAVKAAIEGGATIVQLREKDAETRDFLEAAKACIEICHSHGVPLLINDRIDVALACDADGVHVGQSDIPARVVRTLLGPEKIIGVSCKTPEQAEKAWIDGADYIGCGGVYPTNTKANNITVGLDGLKTVCLASKLPVVAIGGINASNARTVMEIGVPNLKGVAVVSALFDRECVLTETQKLHADLTQAAAMAK</sequence>
<keyword evidence="6" id="KW-0547">Nucleotide-binding</keyword>
<comment type="caution">
    <text evidence="17">The sequence shown here is derived from an EMBL/GenBank/DDBJ whole genome shotgun (WGS) entry which is preliminary data.</text>
</comment>
<evidence type="ECO:0000256" key="1">
    <source>
        <dbReference type="ARBA" id="ARBA00001946"/>
    </source>
</evidence>
<dbReference type="GO" id="GO:0004789">
    <property type="term" value="F:thiamine-phosphate diphosphorylase activity"/>
    <property type="evidence" value="ECO:0007669"/>
    <property type="project" value="UniProtKB-EC"/>
</dbReference>
<evidence type="ECO:0000256" key="13">
    <source>
        <dbReference type="ARBA" id="ARBA00047851"/>
    </source>
</evidence>
<dbReference type="CDD" id="cd01169">
    <property type="entry name" value="HMPP_kinase"/>
    <property type="match status" value="1"/>
</dbReference>
<keyword evidence="5" id="KW-0479">Metal-binding</keyword>
<dbReference type="Gene3D" id="3.40.1190.20">
    <property type="match status" value="1"/>
</dbReference>
<comment type="catalytic activity">
    <reaction evidence="12">
        <text>4-methyl-5-(2-phosphooxyethyl)-thiazole + 4-amino-2-methyl-5-(diphosphooxymethyl)pyrimidine + H(+) = thiamine phosphate + diphosphate</text>
        <dbReference type="Rhea" id="RHEA:22328"/>
        <dbReference type="ChEBI" id="CHEBI:15378"/>
        <dbReference type="ChEBI" id="CHEBI:33019"/>
        <dbReference type="ChEBI" id="CHEBI:37575"/>
        <dbReference type="ChEBI" id="CHEBI:57841"/>
        <dbReference type="ChEBI" id="CHEBI:58296"/>
        <dbReference type="EC" id="2.5.1.3"/>
    </reaction>
</comment>
<dbReference type="InterPro" id="IPR034291">
    <property type="entry name" value="TMP_synthase"/>
</dbReference>
<dbReference type="InterPro" id="IPR029056">
    <property type="entry name" value="Ribokinase-like"/>
</dbReference>
<dbReference type="FunFam" id="3.20.20.70:FF:000104">
    <property type="entry name" value="Thiamine biosynthetic bifunctional enzyme"/>
    <property type="match status" value="1"/>
</dbReference>
<dbReference type="PANTHER" id="PTHR20858">
    <property type="entry name" value="PHOSPHOMETHYLPYRIMIDINE KINASE"/>
    <property type="match status" value="1"/>
</dbReference>
<dbReference type="PANTHER" id="PTHR20858:SF17">
    <property type="entry name" value="HYDROXYMETHYLPYRIMIDINE_PHOSPHOMETHYLPYRIMIDINE KINASE THI20-RELATED"/>
    <property type="match status" value="1"/>
</dbReference>
<dbReference type="SUPFAM" id="SSF51391">
    <property type="entry name" value="Thiamin phosphate synthase"/>
    <property type="match status" value="1"/>
</dbReference>
<feature type="domain" description="Thiamine phosphate synthase/TenI" evidence="15">
    <location>
        <begin position="320"/>
        <end position="505"/>
    </location>
</feature>
<comment type="catalytic activity">
    <reaction evidence="13">
        <text>2-(2-carboxy-4-methylthiazol-5-yl)ethyl phosphate + 4-amino-2-methyl-5-(diphosphooxymethyl)pyrimidine + 2 H(+) = thiamine phosphate + CO2 + diphosphate</text>
        <dbReference type="Rhea" id="RHEA:47848"/>
        <dbReference type="ChEBI" id="CHEBI:15378"/>
        <dbReference type="ChEBI" id="CHEBI:16526"/>
        <dbReference type="ChEBI" id="CHEBI:33019"/>
        <dbReference type="ChEBI" id="CHEBI:37575"/>
        <dbReference type="ChEBI" id="CHEBI:57841"/>
        <dbReference type="ChEBI" id="CHEBI:62890"/>
        <dbReference type="EC" id="2.5.1.3"/>
    </reaction>
</comment>
<dbReference type="EC" id="2.5.1.3" evidence="3"/>
<evidence type="ECO:0000256" key="4">
    <source>
        <dbReference type="ARBA" id="ARBA00022679"/>
    </source>
</evidence>
<dbReference type="GO" id="GO:0008972">
    <property type="term" value="F:phosphomethylpyrimidine kinase activity"/>
    <property type="evidence" value="ECO:0007669"/>
    <property type="project" value="InterPro"/>
</dbReference>
<dbReference type="InterPro" id="IPR013749">
    <property type="entry name" value="PM/HMP-P_kinase-1"/>
</dbReference>
<keyword evidence="10" id="KW-0784">Thiamine biosynthesis</keyword>
<name>A0A438GUU7_VITVI</name>
<comment type="pathway">
    <text evidence="2">Cofactor biosynthesis; thiamine diphosphate biosynthesis; thiamine phosphate from 4-amino-2-methyl-5-diphosphomethylpyrimidine and 4-methyl-5-(2-phosphoethyl)-thiazole: step 1/1.</text>
</comment>
<comment type="catalytic activity">
    <reaction evidence="14">
        <text>2-[(2R,5Z)-2-carboxy-4-methylthiazol-5(2H)-ylidene]ethyl phosphate + 4-amino-2-methyl-5-(diphosphooxymethyl)pyrimidine + 2 H(+) = thiamine phosphate + CO2 + diphosphate</text>
        <dbReference type="Rhea" id="RHEA:47844"/>
        <dbReference type="ChEBI" id="CHEBI:15378"/>
        <dbReference type="ChEBI" id="CHEBI:16526"/>
        <dbReference type="ChEBI" id="CHEBI:33019"/>
        <dbReference type="ChEBI" id="CHEBI:37575"/>
        <dbReference type="ChEBI" id="CHEBI:57841"/>
        <dbReference type="ChEBI" id="CHEBI:62899"/>
        <dbReference type="EC" id="2.5.1.3"/>
    </reaction>
</comment>
<evidence type="ECO:0000256" key="7">
    <source>
        <dbReference type="ARBA" id="ARBA00022777"/>
    </source>
</evidence>
<evidence type="ECO:0000256" key="10">
    <source>
        <dbReference type="ARBA" id="ARBA00022977"/>
    </source>
</evidence>
<dbReference type="Gene3D" id="3.20.20.70">
    <property type="entry name" value="Aldolase class I"/>
    <property type="match status" value="1"/>
</dbReference>
<evidence type="ECO:0000256" key="9">
    <source>
        <dbReference type="ARBA" id="ARBA00022842"/>
    </source>
</evidence>
<dbReference type="GO" id="GO:0009228">
    <property type="term" value="P:thiamine biosynthetic process"/>
    <property type="evidence" value="ECO:0007669"/>
    <property type="project" value="UniProtKB-KW"/>
</dbReference>
<dbReference type="HAMAP" id="MF_00097">
    <property type="entry name" value="TMP_synthase"/>
    <property type="match status" value="1"/>
</dbReference>
<evidence type="ECO:0000259" key="16">
    <source>
        <dbReference type="Pfam" id="PF08543"/>
    </source>
</evidence>
<dbReference type="InterPro" id="IPR036206">
    <property type="entry name" value="ThiamineP_synth_sf"/>
</dbReference>
<evidence type="ECO:0000256" key="11">
    <source>
        <dbReference type="ARBA" id="ARBA00023268"/>
    </source>
</evidence>
<dbReference type="InterPro" id="IPR004399">
    <property type="entry name" value="HMP/HMP-P_kinase_dom"/>
</dbReference>
<evidence type="ECO:0000259" key="15">
    <source>
        <dbReference type="Pfam" id="PF02581"/>
    </source>
</evidence>
<gene>
    <name evidence="17" type="primary">TH1_2</name>
    <name evidence="17" type="ORF">CK203_052820</name>
</gene>
<dbReference type="NCBIfam" id="TIGR00693">
    <property type="entry name" value="thiE"/>
    <property type="match status" value="1"/>
</dbReference>
<evidence type="ECO:0000256" key="2">
    <source>
        <dbReference type="ARBA" id="ARBA00005165"/>
    </source>
</evidence>
<comment type="cofactor">
    <cofactor evidence="1">
        <name>Mg(2+)</name>
        <dbReference type="ChEBI" id="CHEBI:18420"/>
    </cofactor>
</comment>
<dbReference type="GO" id="GO:0009229">
    <property type="term" value="P:thiamine diphosphate biosynthetic process"/>
    <property type="evidence" value="ECO:0007669"/>
    <property type="project" value="UniProtKB-UniPathway"/>
</dbReference>
<keyword evidence="9" id="KW-0460">Magnesium</keyword>
<dbReference type="Pfam" id="PF02581">
    <property type="entry name" value="TMP-TENI"/>
    <property type="match status" value="1"/>
</dbReference>
<evidence type="ECO:0000313" key="18">
    <source>
        <dbReference type="Proteomes" id="UP000288805"/>
    </source>
</evidence>
<keyword evidence="11" id="KW-0511">Multifunctional enzyme</keyword>
<evidence type="ECO:0000256" key="8">
    <source>
        <dbReference type="ARBA" id="ARBA00022840"/>
    </source>
</evidence>
<reference evidence="17 18" key="1">
    <citation type="journal article" date="2018" name="PLoS Genet.">
        <title>Population sequencing reveals clonal diversity and ancestral inbreeding in the grapevine cultivar Chardonnay.</title>
        <authorList>
            <person name="Roach M.J."/>
            <person name="Johnson D.L."/>
            <person name="Bohlmann J."/>
            <person name="van Vuuren H.J."/>
            <person name="Jones S.J."/>
            <person name="Pretorius I.S."/>
            <person name="Schmidt S.A."/>
            <person name="Borneman A.R."/>
        </authorList>
    </citation>
    <scope>NUCLEOTIDE SEQUENCE [LARGE SCALE GENOMIC DNA]</scope>
    <source>
        <strain evidence="18">cv. Chardonnay</strain>
        <tissue evidence="17">Leaf</tissue>
    </source>
</reference>
<keyword evidence="8" id="KW-0067">ATP-binding</keyword>